<dbReference type="GO" id="GO:0005634">
    <property type="term" value="C:nucleus"/>
    <property type="evidence" value="ECO:0007669"/>
    <property type="project" value="UniProtKB-SubCell"/>
</dbReference>
<feature type="domain" description="OVATE" evidence="7">
    <location>
        <begin position="127"/>
        <end position="186"/>
    </location>
</feature>
<keyword evidence="9" id="KW-1185">Reference proteome</keyword>
<sequence>MANKLKKLPNFLNKSPWLWRSCTQSRTLSFRHPNNIFRTINSAYDDEEDQDYYDYDYDEDDEEETEGDDMSNDEDQIEALVRGLRVRQGKRLFLELDETNSIMTTTVAVATVVGGNYQVPFKESVAMAMESKDPYLDFKKSMEEMVEAHELKNWKGMERLLSWYLKANGKANHEFIIGAFVDLLVDLAFSASSNFSNNSSSSPSSTTTTSSLLCSSTSTFPNSSSCSSCSSFRAPNSIISSNSVETAEEIVELECSCSSSSIRVAPPCLSSLFEDDEEEDIEEGF</sequence>
<organism evidence="8 9">
    <name type="scientific">Cucumis sativus</name>
    <name type="common">Cucumber</name>
    <dbReference type="NCBI Taxonomy" id="3659"/>
    <lineage>
        <taxon>Eukaryota</taxon>
        <taxon>Viridiplantae</taxon>
        <taxon>Streptophyta</taxon>
        <taxon>Embryophyta</taxon>
        <taxon>Tracheophyta</taxon>
        <taxon>Spermatophyta</taxon>
        <taxon>Magnoliopsida</taxon>
        <taxon>eudicotyledons</taxon>
        <taxon>Gunneridae</taxon>
        <taxon>Pentapetalae</taxon>
        <taxon>rosids</taxon>
        <taxon>fabids</taxon>
        <taxon>Cucurbitales</taxon>
        <taxon>Cucurbitaceae</taxon>
        <taxon>Benincaseae</taxon>
        <taxon>Cucumis</taxon>
    </lineage>
</organism>
<dbReference type="OrthoDB" id="689823at2759"/>
<keyword evidence="3 6" id="KW-0805">Transcription regulation</keyword>
<dbReference type="Proteomes" id="UP000029981">
    <property type="component" value="Chromosome 6"/>
</dbReference>
<dbReference type="eggNOG" id="ENOG502SPEY">
    <property type="taxonomic scope" value="Eukaryota"/>
</dbReference>
<evidence type="ECO:0000256" key="5">
    <source>
        <dbReference type="ARBA" id="ARBA00023242"/>
    </source>
</evidence>
<reference evidence="8 9" key="4">
    <citation type="journal article" date="2011" name="BMC Genomics">
        <title>RNA-Seq improves annotation of protein-coding genes in the cucumber genome.</title>
        <authorList>
            <person name="Li Z."/>
            <person name="Zhang Z."/>
            <person name="Yan P."/>
            <person name="Huang S."/>
            <person name="Fei Z."/>
            <person name="Lin K."/>
        </authorList>
    </citation>
    <scope>NUCLEOTIDE SEQUENCE [LARGE SCALE GENOMIC DNA]</scope>
    <source>
        <strain evidence="9">cv. 9930</strain>
    </source>
</reference>
<evidence type="ECO:0000256" key="3">
    <source>
        <dbReference type="ARBA" id="ARBA00023015"/>
    </source>
</evidence>
<dbReference type="PANTHER" id="PTHR33057:SF26">
    <property type="entry name" value="TRANSCRIPTION REPRESSOR OFP13"/>
    <property type="match status" value="1"/>
</dbReference>
<protein>
    <recommendedName>
        <fullName evidence="6">Transcription repressor</fullName>
    </recommendedName>
    <alternativeName>
        <fullName evidence="6">Ovate family protein</fullName>
    </alternativeName>
</protein>
<dbReference type="Pfam" id="PF04844">
    <property type="entry name" value="Ovate"/>
    <property type="match status" value="1"/>
</dbReference>
<evidence type="ECO:0000256" key="6">
    <source>
        <dbReference type="RuleBase" id="RU367028"/>
    </source>
</evidence>
<accession>A0A0A0KF05</accession>
<evidence type="ECO:0000256" key="2">
    <source>
        <dbReference type="ARBA" id="ARBA00022491"/>
    </source>
</evidence>
<dbReference type="KEGG" id="csv:101211995"/>
<dbReference type="OMA" id="YLKVNCK"/>
<evidence type="ECO:0000313" key="8">
    <source>
        <dbReference type="EMBL" id="KGN48290.1"/>
    </source>
</evidence>
<reference evidence="8 9" key="3">
    <citation type="journal article" date="2010" name="BMC Genomics">
        <title>Transcriptome sequencing and comparative analysis of cucumber flowers with different sex types.</title>
        <authorList>
            <person name="Guo S."/>
            <person name="Zheng Y."/>
            <person name="Joung J.G."/>
            <person name="Liu S."/>
            <person name="Zhang Z."/>
            <person name="Crasta O.R."/>
            <person name="Sobral B.W."/>
            <person name="Xu Y."/>
            <person name="Huang S."/>
            <person name="Fei Z."/>
        </authorList>
    </citation>
    <scope>NUCLEOTIDE SEQUENCE [LARGE SCALE GENOMIC DNA]</scope>
    <source>
        <strain evidence="9">cv. 9930</strain>
    </source>
</reference>
<gene>
    <name evidence="8" type="ORF">Csa_6G454380</name>
</gene>
<dbReference type="PROSITE" id="PS51754">
    <property type="entry name" value="OVATE"/>
    <property type="match status" value="1"/>
</dbReference>
<reference evidence="8 9" key="1">
    <citation type="journal article" date="2009" name="Nat. Genet.">
        <title>The genome of the cucumber, Cucumis sativus L.</title>
        <authorList>
            <person name="Huang S."/>
            <person name="Li R."/>
            <person name="Zhang Z."/>
            <person name="Li L."/>
            <person name="Gu X."/>
            <person name="Fan W."/>
            <person name="Lucas W.J."/>
            <person name="Wang X."/>
            <person name="Xie B."/>
            <person name="Ni P."/>
            <person name="Ren Y."/>
            <person name="Zhu H."/>
            <person name="Li J."/>
            <person name="Lin K."/>
            <person name="Jin W."/>
            <person name="Fei Z."/>
            <person name="Li G."/>
            <person name="Staub J."/>
            <person name="Kilian A."/>
            <person name="van der Vossen E.A."/>
            <person name="Wu Y."/>
            <person name="Guo J."/>
            <person name="He J."/>
            <person name="Jia Z."/>
            <person name="Ren Y."/>
            <person name="Tian G."/>
            <person name="Lu Y."/>
            <person name="Ruan J."/>
            <person name="Qian W."/>
            <person name="Wang M."/>
            <person name="Huang Q."/>
            <person name="Li B."/>
            <person name="Xuan Z."/>
            <person name="Cao J."/>
            <person name="Asan"/>
            <person name="Wu Z."/>
            <person name="Zhang J."/>
            <person name="Cai Q."/>
            <person name="Bai Y."/>
            <person name="Zhao B."/>
            <person name="Han Y."/>
            <person name="Li Y."/>
            <person name="Li X."/>
            <person name="Wang S."/>
            <person name="Shi Q."/>
            <person name="Liu S."/>
            <person name="Cho W.K."/>
            <person name="Kim J.Y."/>
            <person name="Xu Y."/>
            <person name="Heller-Uszynska K."/>
            <person name="Miao H."/>
            <person name="Cheng Z."/>
            <person name="Zhang S."/>
            <person name="Wu J."/>
            <person name="Yang Y."/>
            <person name="Kang H."/>
            <person name="Li M."/>
            <person name="Liang H."/>
            <person name="Ren X."/>
            <person name="Shi Z."/>
            <person name="Wen M."/>
            <person name="Jian M."/>
            <person name="Yang H."/>
            <person name="Zhang G."/>
            <person name="Yang Z."/>
            <person name="Chen R."/>
            <person name="Liu S."/>
            <person name="Li J."/>
            <person name="Ma L."/>
            <person name="Liu H."/>
            <person name="Zhou Y."/>
            <person name="Zhao J."/>
            <person name="Fang X."/>
            <person name="Li G."/>
            <person name="Fang L."/>
            <person name="Li Y."/>
            <person name="Liu D."/>
            <person name="Zheng H."/>
            <person name="Zhang Y."/>
            <person name="Qin N."/>
            <person name="Li Z."/>
            <person name="Yang G."/>
            <person name="Yang S."/>
            <person name="Bolund L."/>
            <person name="Kristiansen K."/>
            <person name="Zheng H."/>
            <person name="Li S."/>
            <person name="Zhang X."/>
            <person name="Yang H."/>
            <person name="Wang J."/>
            <person name="Sun R."/>
            <person name="Zhang B."/>
            <person name="Jiang S."/>
            <person name="Wang J."/>
            <person name="Du Y."/>
            <person name="Li S."/>
        </authorList>
    </citation>
    <scope>NUCLEOTIDE SEQUENCE [LARGE SCALE GENOMIC DNA]</scope>
    <source>
        <strain evidence="9">cv. 9930</strain>
    </source>
</reference>
<dbReference type="InterPro" id="IPR038933">
    <property type="entry name" value="Ovate"/>
</dbReference>
<dbReference type="InterPro" id="IPR006458">
    <property type="entry name" value="Ovate_C"/>
</dbReference>
<evidence type="ECO:0000313" key="9">
    <source>
        <dbReference type="Proteomes" id="UP000029981"/>
    </source>
</evidence>
<keyword evidence="4 6" id="KW-0804">Transcription</keyword>
<keyword evidence="5 6" id="KW-0539">Nucleus</keyword>
<dbReference type="GO" id="GO:0045892">
    <property type="term" value="P:negative regulation of DNA-templated transcription"/>
    <property type="evidence" value="ECO:0007669"/>
    <property type="project" value="UniProtKB-UniRule"/>
</dbReference>
<evidence type="ECO:0000256" key="1">
    <source>
        <dbReference type="ARBA" id="ARBA00004123"/>
    </source>
</evidence>
<dbReference type="Gramene" id="KGN48290">
    <property type="protein sequence ID" value="KGN48290"/>
    <property type="gene ID" value="Csa_6G454380"/>
</dbReference>
<reference evidence="8 9" key="2">
    <citation type="journal article" date="2009" name="PLoS ONE">
        <title>An integrated genetic and cytogenetic map of the cucumber genome.</title>
        <authorList>
            <person name="Ren Y."/>
            <person name="Zhang Z."/>
            <person name="Liu J."/>
            <person name="Staub J.E."/>
            <person name="Han Y."/>
            <person name="Cheng Z."/>
            <person name="Li X."/>
            <person name="Lu J."/>
            <person name="Miao H."/>
            <person name="Kang H."/>
            <person name="Xie B."/>
            <person name="Gu X."/>
            <person name="Wang X."/>
            <person name="Du Y."/>
            <person name="Jin W."/>
            <person name="Huang S."/>
        </authorList>
    </citation>
    <scope>NUCLEOTIDE SEQUENCE [LARGE SCALE GENOMIC DNA]</scope>
    <source>
        <strain evidence="9">cv. 9930</strain>
    </source>
</reference>
<keyword evidence="2 6" id="KW-0678">Repressor</keyword>
<dbReference type="AlphaFoldDB" id="A0A0A0KF05"/>
<comment type="subcellular location">
    <subcellularLocation>
        <location evidence="1 6">Nucleus</location>
    </subcellularLocation>
</comment>
<name>A0A0A0KF05_CUCSA</name>
<dbReference type="EMBL" id="CM002927">
    <property type="protein sequence ID" value="KGN48290.1"/>
    <property type="molecule type" value="Genomic_DNA"/>
</dbReference>
<evidence type="ECO:0000256" key="4">
    <source>
        <dbReference type="ARBA" id="ARBA00023163"/>
    </source>
</evidence>
<comment type="function">
    <text evidence="6">Transcriptional repressor that regulates multiple aspects of plant growth and development.</text>
</comment>
<dbReference type="STRING" id="3659.A0A0A0KF05"/>
<proteinExistence type="predicted"/>
<dbReference type="NCBIfam" id="TIGR01568">
    <property type="entry name" value="A_thal_3678"/>
    <property type="match status" value="1"/>
</dbReference>
<evidence type="ECO:0000259" key="7">
    <source>
        <dbReference type="PROSITE" id="PS51754"/>
    </source>
</evidence>
<dbReference type="PANTHER" id="PTHR33057">
    <property type="entry name" value="TRANSCRIPTION REPRESSOR OFP7-RELATED"/>
    <property type="match status" value="1"/>
</dbReference>